<dbReference type="Proteomes" id="UP000791440">
    <property type="component" value="Unassembled WGS sequence"/>
</dbReference>
<organism evidence="1 2">
    <name type="scientific">Manduca sexta</name>
    <name type="common">Tobacco hawkmoth</name>
    <name type="synonym">Tobacco hornworm</name>
    <dbReference type="NCBI Taxonomy" id="7130"/>
    <lineage>
        <taxon>Eukaryota</taxon>
        <taxon>Metazoa</taxon>
        <taxon>Ecdysozoa</taxon>
        <taxon>Arthropoda</taxon>
        <taxon>Hexapoda</taxon>
        <taxon>Insecta</taxon>
        <taxon>Pterygota</taxon>
        <taxon>Neoptera</taxon>
        <taxon>Endopterygota</taxon>
        <taxon>Lepidoptera</taxon>
        <taxon>Glossata</taxon>
        <taxon>Ditrysia</taxon>
        <taxon>Bombycoidea</taxon>
        <taxon>Sphingidae</taxon>
        <taxon>Sphinginae</taxon>
        <taxon>Sphingini</taxon>
        <taxon>Manduca</taxon>
    </lineage>
</organism>
<sequence>MFCCGKISIWMFEGKYRDETCVPEKFSIRILRNLKTTAYAYPWEEKRPVIYTVLLLGMGSSTTKRDKAFVLHAGLVRIGRLHTFKILIGNFLARPIFENDRGMLYWDPSIIPDRTMVANKPDNVVVDICCAEQHLVTSPFRTTLLKP</sequence>
<proteinExistence type="predicted"/>
<reference evidence="1" key="1">
    <citation type="journal article" date="2016" name="Insect Biochem. Mol. Biol.">
        <title>Multifaceted biological insights from a draft genome sequence of the tobacco hornworm moth, Manduca sexta.</title>
        <authorList>
            <person name="Kanost M.R."/>
            <person name="Arrese E.L."/>
            <person name="Cao X."/>
            <person name="Chen Y.R."/>
            <person name="Chellapilla S."/>
            <person name="Goldsmith M.R."/>
            <person name="Grosse-Wilde E."/>
            <person name="Heckel D.G."/>
            <person name="Herndon N."/>
            <person name="Jiang H."/>
            <person name="Papanicolaou A."/>
            <person name="Qu J."/>
            <person name="Soulages J.L."/>
            <person name="Vogel H."/>
            <person name="Walters J."/>
            <person name="Waterhouse R.M."/>
            <person name="Ahn S.J."/>
            <person name="Almeida F.C."/>
            <person name="An C."/>
            <person name="Aqrawi P."/>
            <person name="Bretschneider A."/>
            <person name="Bryant W.B."/>
            <person name="Bucks S."/>
            <person name="Chao H."/>
            <person name="Chevignon G."/>
            <person name="Christen J.M."/>
            <person name="Clarke D.F."/>
            <person name="Dittmer N.T."/>
            <person name="Ferguson L.C.F."/>
            <person name="Garavelou S."/>
            <person name="Gordon K.H.J."/>
            <person name="Gunaratna R.T."/>
            <person name="Han Y."/>
            <person name="Hauser F."/>
            <person name="He Y."/>
            <person name="Heidel-Fischer H."/>
            <person name="Hirsh A."/>
            <person name="Hu Y."/>
            <person name="Jiang H."/>
            <person name="Kalra D."/>
            <person name="Klinner C."/>
            <person name="Konig C."/>
            <person name="Kovar C."/>
            <person name="Kroll A.R."/>
            <person name="Kuwar S.S."/>
            <person name="Lee S.L."/>
            <person name="Lehman R."/>
            <person name="Li K."/>
            <person name="Li Z."/>
            <person name="Liang H."/>
            <person name="Lovelace S."/>
            <person name="Lu Z."/>
            <person name="Mansfield J.H."/>
            <person name="McCulloch K.J."/>
            <person name="Mathew T."/>
            <person name="Morton B."/>
            <person name="Muzny D.M."/>
            <person name="Neunemann D."/>
            <person name="Ongeri F."/>
            <person name="Pauchet Y."/>
            <person name="Pu L.L."/>
            <person name="Pyrousis I."/>
            <person name="Rao X.J."/>
            <person name="Redding A."/>
            <person name="Roesel C."/>
            <person name="Sanchez-Gracia A."/>
            <person name="Schaack S."/>
            <person name="Shukla A."/>
            <person name="Tetreau G."/>
            <person name="Wang Y."/>
            <person name="Xiong G.H."/>
            <person name="Traut W."/>
            <person name="Walsh T.K."/>
            <person name="Worley K.C."/>
            <person name="Wu D."/>
            <person name="Wu W."/>
            <person name="Wu Y.Q."/>
            <person name="Zhang X."/>
            <person name="Zou Z."/>
            <person name="Zucker H."/>
            <person name="Briscoe A.D."/>
            <person name="Burmester T."/>
            <person name="Clem R.J."/>
            <person name="Feyereisen R."/>
            <person name="Grimmelikhuijzen C.J.P."/>
            <person name="Hamodrakas S.J."/>
            <person name="Hansson B.S."/>
            <person name="Huguet E."/>
            <person name="Jermiin L.S."/>
            <person name="Lan Q."/>
            <person name="Lehman H.K."/>
            <person name="Lorenzen M."/>
            <person name="Merzendorfer H."/>
            <person name="Michalopoulos I."/>
            <person name="Morton D.B."/>
            <person name="Muthukrishnan S."/>
            <person name="Oakeshott J.G."/>
            <person name="Palmer W."/>
            <person name="Park Y."/>
            <person name="Passarelli A.L."/>
            <person name="Rozas J."/>
            <person name="Schwartz L.M."/>
            <person name="Smith W."/>
            <person name="Southgate A."/>
            <person name="Vilcinskas A."/>
            <person name="Vogt R."/>
            <person name="Wang P."/>
            <person name="Werren J."/>
            <person name="Yu X.Q."/>
            <person name="Zhou J.J."/>
            <person name="Brown S.J."/>
            <person name="Scherer S.E."/>
            <person name="Richards S."/>
            <person name="Blissard G.W."/>
        </authorList>
    </citation>
    <scope>NUCLEOTIDE SEQUENCE</scope>
</reference>
<gene>
    <name evidence="1" type="ORF">O3G_MSEX002825</name>
</gene>
<keyword evidence="2" id="KW-1185">Reference proteome</keyword>
<name>A0A922CFG8_MANSE</name>
<dbReference type="EMBL" id="JH668301">
    <property type="protein sequence ID" value="KAG6443403.1"/>
    <property type="molecule type" value="Genomic_DNA"/>
</dbReference>
<dbReference type="AlphaFoldDB" id="A0A922CFG8"/>
<evidence type="ECO:0000313" key="1">
    <source>
        <dbReference type="EMBL" id="KAG6443403.1"/>
    </source>
</evidence>
<comment type="caution">
    <text evidence="1">The sequence shown here is derived from an EMBL/GenBank/DDBJ whole genome shotgun (WGS) entry which is preliminary data.</text>
</comment>
<protein>
    <submittedName>
        <fullName evidence="1">Uncharacterized protein</fullName>
    </submittedName>
</protein>
<accession>A0A922CFG8</accession>
<reference evidence="1" key="2">
    <citation type="submission" date="2020-12" db="EMBL/GenBank/DDBJ databases">
        <authorList>
            <person name="Kanost M."/>
        </authorList>
    </citation>
    <scope>NUCLEOTIDE SEQUENCE</scope>
</reference>
<evidence type="ECO:0000313" key="2">
    <source>
        <dbReference type="Proteomes" id="UP000791440"/>
    </source>
</evidence>